<accession>A0A5M4BAJ0</accession>
<comment type="similarity">
    <text evidence="6">Belongs to the ThrE exporter (TC 2.A.79) family.</text>
</comment>
<organism evidence="9 10">
    <name type="scientific">Capnocytophaga felis</name>
    <dbReference type="NCBI Taxonomy" id="2267611"/>
    <lineage>
        <taxon>Bacteria</taxon>
        <taxon>Pseudomonadati</taxon>
        <taxon>Bacteroidota</taxon>
        <taxon>Flavobacteriia</taxon>
        <taxon>Flavobacteriales</taxon>
        <taxon>Flavobacteriaceae</taxon>
        <taxon>Capnocytophaga</taxon>
    </lineage>
</organism>
<feature type="transmembrane region" description="Helical" evidence="7">
    <location>
        <begin position="230"/>
        <end position="253"/>
    </location>
</feature>
<sequence>MKKIERASRLFVEISELLISSGANTRRVLRNVERIAEALGYNCEIFYSHSAVIMTVYDKVTKEKETLVRSITHHGVNFSVVSDISVLSWQVVEEKLSIEEIEREVTLIQNKPHYNMYLMWFFVAVAGGALAFIFGGKNGSYAEFVMAFVATFVGLASRRLLQLRKFNPYICWAWAAFVSVSVVNTFRLLGIEQYGNALASCVLWLIPGVPLINGFIDILTGSVISGGAKLLHSAVLVFMIASGFYISLFLFGYELL</sequence>
<evidence type="ECO:0000256" key="2">
    <source>
        <dbReference type="ARBA" id="ARBA00022475"/>
    </source>
</evidence>
<proteinExistence type="inferred from homology"/>
<reference evidence="10" key="1">
    <citation type="journal article" date="2020" name="Int. J. Syst. Evol. Microbiol.">
        <title>Capnocytophaga felis sp. nov. isolated from the feline oral cavity.</title>
        <authorList>
            <person name="Suzuki M."/>
            <person name="Umeda K."/>
            <person name="Kimura M."/>
            <person name="Imaoka K."/>
            <person name="Morikawa S."/>
            <person name="Maeda K."/>
        </authorList>
    </citation>
    <scope>NUCLEOTIDE SEQUENCE [LARGE SCALE GENOMIC DNA]</scope>
    <source>
        <strain evidence="10">KC07070</strain>
    </source>
</reference>
<evidence type="ECO:0000259" key="8">
    <source>
        <dbReference type="Pfam" id="PF06738"/>
    </source>
</evidence>
<dbReference type="AlphaFoldDB" id="A0A5M4BAJ0"/>
<feature type="transmembrane region" description="Helical" evidence="7">
    <location>
        <begin position="169"/>
        <end position="191"/>
    </location>
</feature>
<evidence type="ECO:0000256" key="5">
    <source>
        <dbReference type="ARBA" id="ARBA00023136"/>
    </source>
</evidence>
<feature type="transmembrane region" description="Helical" evidence="7">
    <location>
        <begin position="197"/>
        <end position="218"/>
    </location>
</feature>
<dbReference type="InterPro" id="IPR010619">
    <property type="entry name" value="ThrE-like_N"/>
</dbReference>
<dbReference type="GO" id="GO:0015744">
    <property type="term" value="P:succinate transport"/>
    <property type="evidence" value="ECO:0007669"/>
    <property type="project" value="TreeGrafter"/>
</dbReference>
<feature type="transmembrane region" description="Helical" evidence="7">
    <location>
        <begin position="140"/>
        <end position="157"/>
    </location>
</feature>
<evidence type="ECO:0000256" key="1">
    <source>
        <dbReference type="ARBA" id="ARBA00004651"/>
    </source>
</evidence>
<feature type="transmembrane region" description="Helical" evidence="7">
    <location>
        <begin position="117"/>
        <end position="134"/>
    </location>
</feature>
<dbReference type="RefSeq" id="WP_155285199.1">
    <property type="nucleotide sequence ID" value="NZ_BLBC01000012.1"/>
</dbReference>
<dbReference type="PANTHER" id="PTHR34390">
    <property type="entry name" value="UPF0442 PROTEIN YJJB-RELATED"/>
    <property type="match status" value="1"/>
</dbReference>
<dbReference type="GO" id="GO:0022857">
    <property type="term" value="F:transmembrane transporter activity"/>
    <property type="evidence" value="ECO:0007669"/>
    <property type="project" value="InterPro"/>
</dbReference>
<keyword evidence="5 7" id="KW-0472">Membrane</keyword>
<keyword evidence="3 7" id="KW-0812">Transmembrane</keyword>
<keyword evidence="10" id="KW-1185">Reference proteome</keyword>
<dbReference type="Proteomes" id="UP000398217">
    <property type="component" value="Unassembled WGS sequence"/>
</dbReference>
<dbReference type="Pfam" id="PF06738">
    <property type="entry name" value="ThrE"/>
    <property type="match status" value="1"/>
</dbReference>
<evidence type="ECO:0000256" key="4">
    <source>
        <dbReference type="ARBA" id="ARBA00022989"/>
    </source>
</evidence>
<comment type="subcellular location">
    <subcellularLocation>
        <location evidence="1">Cell membrane</location>
        <topology evidence="1">Multi-pass membrane protein</topology>
    </subcellularLocation>
</comment>
<name>A0A5M4BAJ0_9FLAO</name>
<evidence type="ECO:0000256" key="7">
    <source>
        <dbReference type="SAM" id="Phobius"/>
    </source>
</evidence>
<dbReference type="InterPro" id="IPR050539">
    <property type="entry name" value="ThrE_Dicarb/AminoAcid_Exp"/>
</dbReference>
<dbReference type="GO" id="GO:0005886">
    <property type="term" value="C:plasma membrane"/>
    <property type="evidence" value="ECO:0007669"/>
    <property type="project" value="UniProtKB-SubCell"/>
</dbReference>
<dbReference type="PANTHER" id="PTHR34390:SF2">
    <property type="entry name" value="SUCCINATE TRANSPORTER SUBUNIT YJJP-RELATED"/>
    <property type="match status" value="1"/>
</dbReference>
<keyword evidence="2" id="KW-1003">Cell membrane</keyword>
<gene>
    <name evidence="9" type="ORF">RCZ01_18810</name>
</gene>
<feature type="domain" description="Threonine/serine exporter-like N-terminal" evidence="8">
    <location>
        <begin position="10"/>
        <end position="250"/>
    </location>
</feature>
<evidence type="ECO:0000313" key="10">
    <source>
        <dbReference type="Proteomes" id="UP000398217"/>
    </source>
</evidence>
<evidence type="ECO:0000256" key="6">
    <source>
        <dbReference type="ARBA" id="ARBA00034125"/>
    </source>
</evidence>
<protein>
    <submittedName>
        <fullName evidence="9">Membrane protein</fullName>
    </submittedName>
</protein>
<dbReference type="EMBL" id="BLBC01000012">
    <property type="protein sequence ID" value="GET46579.1"/>
    <property type="molecule type" value="Genomic_DNA"/>
</dbReference>
<keyword evidence="4 7" id="KW-1133">Transmembrane helix</keyword>
<dbReference type="OrthoDB" id="9813917at2"/>
<evidence type="ECO:0000256" key="3">
    <source>
        <dbReference type="ARBA" id="ARBA00022692"/>
    </source>
</evidence>
<comment type="caution">
    <text evidence="9">The sequence shown here is derived from an EMBL/GenBank/DDBJ whole genome shotgun (WGS) entry which is preliminary data.</text>
</comment>
<evidence type="ECO:0000313" key="9">
    <source>
        <dbReference type="EMBL" id="GET46579.1"/>
    </source>
</evidence>